<dbReference type="PANTHER" id="PTHR42928">
    <property type="entry name" value="TRICARBOXYLATE-BINDING PROTEIN"/>
    <property type="match status" value="1"/>
</dbReference>
<evidence type="ECO:0000256" key="2">
    <source>
        <dbReference type="SAM" id="SignalP"/>
    </source>
</evidence>
<organism evidence="3 4">
    <name type="scientific">Sulfitobacter pacificus</name>
    <dbReference type="NCBI Taxonomy" id="1499314"/>
    <lineage>
        <taxon>Bacteria</taxon>
        <taxon>Pseudomonadati</taxon>
        <taxon>Pseudomonadota</taxon>
        <taxon>Alphaproteobacteria</taxon>
        <taxon>Rhodobacterales</taxon>
        <taxon>Roseobacteraceae</taxon>
        <taxon>Sulfitobacter</taxon>
    </lineage>
</organism>
<accession>A0ABQ5VNT0</accession>
<protein>
    <recommendedName>
        <fullName evidence="5">Transporter</fullName>
    </recommendedName>
</protein>
<gene>
    <name evidence="3" type="ORF">GCM10007927_36020</name>
</gene>
<proteinExistence type="inferred from homology"/>
<dbReference type="PANTHER" id="PTHR42928:SF3">
    <property type="entry name" value="UPF0065 PROTEIN YFLP"/>
    <property type="match status" value="1"/>
</dbReference>
<dbReference type="SUPFAM" id="SSF53850">
    <property type="entry name" value="Periplasmic binding protein-like II"/>
    <property type="match status" value="1"/>
</dbReference>
<dbReference type="PIRSF" id="PIRSF017082">
    <property type="entry name" value="YflP"/>
    <property type="match status" value="1"/>
</dbReference>
<dbReference type="Gene3D" id="3.40.190.10">
    <property type="entry name" value="Periplasmic binding protein-like II"/>
    <property type="match status" value="1"/>
</dbReference>
<dbReference type="InterPro" id="IPR005064">
    <property type="entry name" value="BUG"/>
</dbReference>
<dbReference type="Pfam" id="PF03401">
    <property type="entry name" value="TctC"/>
    <property type="match status" value="1"/>
</dbReference>
<comment type="caution">
    <text evidence="3">The sequence shown here is derived from an EMBL/GenBank/DDBJ whole genome shotgun (WGS) entry which is preliminary data.</text>
</comment>
<dbReference type="RefSeq" id="WP_284375767.1">
    <property type="nucleotide sequence ID" value="NZ_BAABWP010000011.1"/>
</dbReference>
<keyword evidence="2" id="KW-0732">Signal</keyword>
<keyword evidence="4" id="KW-1185">Reference proteome</keyword>
<dbReference type="CDD" id="cd07012">
    <property type="entry name" value="PBP2_Bug_TTT"/>
    <property type="match status" value="1"/>
</dbReference>
<evidence type="ECO:0008006" key="5">
    <source>
        <dbReference type="Google" id="ProtNLM"/>
    </source>
</evidence>
<feature type="chain" id="PRO_5045828620" description="Transporter" evidence="2">
    <location>
        <begin position="20"/>
        <end position="314"/>
    </location>
</feature>
<dbReference type="EMBL" id="BSNL01000002">
    <property type="protein sequence ID" value="GLQ28799.1"/>
    <property type="molecule type" value="Genomic_DNA"/>
</dbReference>
<feature type="signal peptide" evidence="2">
    <location>
        <begin position="1"/>
        <end position="19"/>
    </location>
</feature>
<evidence type="ECO:0000313" key="4">
    <source>
        <dbReference type="Proteomes" id="UP001161388"/>
    </source>
</evidence>
<reference evidence="3" key="2">
    <citation type="submission" date="2023-01" db="EMBL/GenBank/DDBJ databases">
        <title>Draft genome sequence of Sulfitobacter pacificus strain NBRC 109915.</title>
        <authorList>
            <person name="Sun Q."/>
            <person name="Mori K."/>
        </authorList>
    </citation>
    <scope>NUCLEOTIDE SEQUENCE</scope>
    <source>
        <strain evidence="3">NBRC 109915</strain>
    </source>
</reference>
<name>A0ABQ5VNT0_9RHOB</name>
<reference evidence="3" key="1">
    <citation type="journal article" date="2014" name="Int. J. Syst. Evol. Microbiol.">
        <title>Complete genome of a new Firmicutes species belonging to the dominant human colonic microbiota ('Ruminococcus bicirculans') reveals two chromosomes and a selective capacity to utilize plant glucans.</title>
        <authorList>
            <consortium name="NISC Comparative Sequencing Program"/>
            <person name="Wegmann U."/>
            <person name="Louis P."/>
            <person name="Goesmann A."/>
            <person name="Henrissat B."/>
            <person name="Duncan S.H."/>
            <person name="Flint H.J."/>
        </authorList>
    </citation>
    <scope>NUCLEOTIDE SEQUENCE</scope>
    <source>
        <strain evidence="3">NBRC 109915</strain>
    </source>
</reference>
<evidence type="ECO:0000256" key="1">
    <source>
        <dbReference type="ARBA" id="ARBA00006987"/>
    </source>
</evidence>
<comment type="similarity">
    <text evidence="1">Belongs to the UPF0065 (bug) family.</text>
</comment>
<dbReference type="InterPro" id="IPR042100">
    <property type="entry name" value="Bug_dom1"/>
</dbReference>
<evidence type="ECO:0000313" key="3">
    <source>
        <dbReference type="EMBL" id="GLQ28799.1"/>
    </source>
</evidence>
<dbReference type="Proteomes" id="UP001161388">
    <property type="component" value="Unassembled WGS sequence"/>
</dbReference>
<sequence length="314" mass="33231">MKKFVAILAATLSVSPAMAEDYPARTIEVVTHAGAGGGTDVTSRMMMLRSRRVLKADMVVVNKKGGAGVVAMNHFKQNLDDDHMIMTFTSGHAIQMAAGKTDLTLEDMRPIARGTDDPQIFMVNCEKSAYSTPQELLDGMKTTQIKFGTANLGDIDQISTYVFAKKGGLVQPSIIPFSGGGEVATQLVAGSVDVGVLNLSEASAQIDAGQICPMIILSNNRMPVIPDARTSVELGVDAVFSTIRGFVVPASVSDEKAAILENGLVEAMNHTVYQAYLESVGLDSTSVVGAEEWGAQITSMVSEMGPALEELGIK</sequence>
<dbReference type="Gene3D" id="3.40.190.150">
    <property type="entry name" value="Bordetella uptake gene, domain 1"/>
    <property type="match status" value="1"/>
</dbReference>